<keyword evidence="2" id="KW-1185">Reference proteome</keyword>
<proteinExistence type="predicted"/>
<reference evidence="1 2" key="1">
    <citation type="submission" date="2020-05" db="EMBL/GenBank/DDBJ databases">
        <title>Streptobacillus felis strain LHL191014123.</title>
        <authorList>
            <person name="Fawzy A."/>
            <person name="Rau J."/>
            <person name="Risse K."/>
            <person name="Schauerte N."/>
            <person name="Geiger C."/>
            <person name="Blom J."/>
            <person name="Imirzalioglu C."/>
            <person name="Falgenhauer J."/>
            <person name="Bach A."/>
            <person name="Herden C."/>
            <person name="Eisenberg T."/>
        </authorList>
    </citation>
    <scope>NUCLEOTIDE SEQUENCE [LARGE SCALE GENOMIC DNA]</scope>
    <source>
        <strain evidence="1 2">LHL191014123</strain>
    </source>
</reference>
<evidence type="ECO:0000313" key="2">
    <source>
        <dbReference type="Proteomes" id="UP000526184"/>
    </source>
</evidence>
<name>A0A7Z0PFW1_9FUSO</name>
<gene>
    <name evidence="1" type="ORF">HP397_03100</name>
</gene>
<dbReference type="EMBL" id="JABMKT010000012">
    <property type="protein sequence ID" value="NYV27812.1"/>
    <property type="molecule type" value="Genomic_DNA"/>
</dbReference>
<dbReference type="Pfam" id="PF16258">
    <property type="entry name" value="DUF4912"/>
    <property type="match status" value="1"/>
</dbReference>
<dbReference type="AlphaFoldDB" id="A0A7Z0PFW1"/>
<dbReference type="RefSeq" id="WP_180135827.1">
    <property type="nucleotide sequence ID" value="NZ_JABMKT010000012.1"/>
</dbReference>
<dbReference type="Proteomes" id="UP000526184">
    <property type="component" value="Unassembled WGS sequence"/>
</dbReference>
<sequence>MYRTIISVLILLLAVAYIKNKRKKTENTVIDLKEKKNVKEVGTMVKNDDVEKVEMIDLETSDLSLREILKLKRVKIGSYRNYPNQISLKHIYRRKPKYLNRGYTFTENNHDEDKMKVEMSKYILFEQQEAKYFNKRPLPEQYHKNEIVLIPKNTDTLFTYWEIREDYYYDLSQKIKLNNENPIIILKTIEGEEKVKIQTFTRNGSMYINNVDPNQEYIVYLGYLDEFNNFIEVAHSTEANVPNPVPSNNFDVIWGISEIENINGYQIINFRSVDKNNIESYLGYQQEVLDKELLSDEEIQSLVRREEESKLLNGSSYQGSSFLGSSNKIN</sequence>
<organism evidence="1 2">
    <name type="scientific">Streptobacillus felis</name>
    <dbReference type="NCBI Taxonomy" id="1384509"/>
    <lineage>
        <taxon>Bacteria</taxon>
        <taxon>Fusobacteriati</taxon>
        <taxon>Fusobacteriota</taxon>
        <taxon>Fusobacteriia</taxon>
        <taxon>Fusobacteriales</taxon>
        <taxon>Leptotrichiaceae</taxon>
        <taxon>Streptobacillus</taxon>
    </lineage>
</organism>
<evidence type="ECO:0000313" key="1">
    <source>
        <dbReference type="EMBL" id="NYV27812.1"/>
    </source>
</evidence>
<comment type="caution">
    <text evidence="1">The sequence shown here is derived from an EMBL/GenBank/DDBJ whole genome shotgun (WGS) entry which is preliminary data.</text>
</comment>
<dbReference type="InterPro" id="IPR032585">
    <property type="entry name" value="DUF4912"/>
</dbReference>
<accession>A0A7Z0PFW1</accession>
<protein>
    <submittedName>
        <fullName evidence="1">DUF4912 domain-containing protein</fullName>
    </submittedName>
</protein>